<evidence type="ECO:0000256" key="16">
    <source>
        <dbReference type="RuleBase" id="RU004024"/>
    </source>
</evidence>
<evidence type="ECO:0000256" key="11">
    <source>
        <dbReference type="ARBA" id="ARBA00023008"/>
    </source>
</evidence>
<dbReference type="RefSeq" id="WP_191800130.1">
    <property type="nucleotide sequence ID" value="NZ_JACSQL010000004.1"/>
</dbReference>
<dbReference type="SUPFAM" id="SSF49503">
    <property type="entry name" value="Cupredoxins"/>
    <property type="match status" value="1"/>
</dbReference>
<accession>A0ABR8SZ51</accession>
<dbReference type="PROSITE" id="PS50857">
    <property type="entry name" value="COX2_CUA"/>
    <property type="match status" value="1"/>
</dbReference>
<dbReference type="PROSITE" id="PS51257">
    <property type="entry name" value="PROKAR_LIPOPROTEIN"/>
    <property type="match status" value="1"/>
</dbReference>
<dbReference type="PROSITE" id="PS50999">
    <property type="entry name" value="COX2_TM"/>
    <property type="match status" value="1"/>
</dbReference>
<evidence type="ECO:0000256" key="2">
    <source>
        <dbReference type="ARBA" id="ARBA00007866"/>
    </source>
</evidence>
<proteinExistence type="inferred from homology"/>
<dbReference type="EC" id="7.1.1.9" evidence="16"/>
<evidence type="ECO:0000256" key="1">
    <source>
        <dbReference type="ARBA" id="ARBA00004141"/>
    </source>
</evidence>
<keyword evidence="11 16" id="KW-0186">Copper</keyword>
<feature type="domain" description="Cytochrome oxidase subunit II copper A binding" evidence="18">
    <location>
        <begin position="126"/>
        <end position="245"/>
    </location>
</feature>
<dbReference type="Pfam" id="PF00116">
    <property type="entry name" value="COX2"/>
    <property type="match status" value="1"/>
</dbReference>
<evidence type="ECO:0000256" key="10">
    <source>
        <dbReference type="ARBA" id="ARBA00023004"/>
    </source>
</evidence>
<keyword evidence="6 15" id="KW-0812">Transmembrane</keyword>
<feature type="transmembrane region" description="Helical" evidence="17">
    <location>
        <begin position="92"/>
        <end position="113"/>
    </location>
</feature>
<dbReference type="InterPro" id="IPR014222">
    <property type="entry name" value="Cyt_c_oxidase_su2"/>
</dbReference>
<dbReference type="InterPro" id="IPR036257">
    <property type="entry name" value="Cyt_c_oxidase_su2_TM_sf"/>
</dbReference>
<dbReference type="PRINTS" id="PR01166">
    <property type="entry name" value="CYCOXIDASEII"/>
</dbReference>
<dbReference type="InterPro" id="IPR011759">
    <property type="entry name" value="Cyt_c_oxidase_su2_TM_dom"/>
</dbReference>
<dbReference type="InterPro" id="IPR002429">
    <property type="entry name" value="CcO_II-like_C"/>
</dbReference>
<keyword evidence="3 15" id="KW-0813">Transport</keyword>
<evidence type="ECO:0000256" key="9">
    <source>
        <dbReference type="ARBA" id="ARBA00022989"/>
    </source>
</evidence>
<evidence type="ECO:0000259" key="19">
    <source>
        <dbReference type="PROSITE" id="PS50999"/>
    </source>
</evidence>
<keyword evidence="7 14" id="KW-0479">Metal-binding</keyword>
<dbReference type="PROSITE" id="PS51007">
    <property type="entry name" value="CYTC"/>
    <property type="match status" value="1"/>
</dbReference>
<dbReference type="SUPFAM" id="SSF46626">
    <property type="entry name" value="Cytochrome c"/>
    <property type="match status" value="1"/>
</dbReference>
<evidence type="ECO:0000313" key="21">
    <source>
        <dbReference type="EMBL" id="MBD7968781.1"/>
    </source>
</evidence>
<dbReference type="NCBIfam" id="TIGR02866">
    <property type="entry name" value="CoxB"/>
    <property type="match status" value="1"/>
</dbReference>
<keyword evidence="5 15" id="KW-0679">Respiratory chain</keyword>
<comment type="catalytic activity">
    <reaction evidence="16">
        <text>4 Fe(II)-[cytochrome c] + O2 + 8 H(+)(in) = 4 Fe(III)-[cytochrome c] + 2 H2O + 4 H(+)(out)</text>
        <dbReference type="Rhea" id="RHEA:11436"/>
        <dbReference type="Rhea" id="RHEA-COMP:10350"/>
        <dbReference type="Rhea" id="RHEA-COMP:14399"/>
        <dbReference type="ChEBI" id="CHEBI:15377"/>
        <dbReference type="ChEBI" id="CHEBI:15378"/>
        <dbReference type="ChEBI" id="CHEBI:15379"/>
        <dbReference type="ChEBI" id="CHEBI:29033"/>
        <dbReference type="ChEBI" id="CHEBI:29034"/>
        <dbReference type="EC" id="7.1.1.9"/>
    </reaction>
</comment>
<keyword evidence="4 14" id="KW-0349">Heme</keyword>
<evidence type="ECO:0000256" key="3">
    <source>
        <dbReference type="ARBA" id="ARBA00022448"/>
    </source>
</evidence>
<comment type="similarity">
    <text evidence="2 15">Belongs to the cytochrome c oxidase subunit 2 family.</text>
</comment>
<evidence type="ECO:0000259" key="18">
    <source>
        <dbReference type="PROSITE" id="PS50857"/>
    </source>
</evidence>
<evidence type="ECO:0000313" key="22">
    <source>
        <dbReference type="Proteomes" id="UP000608071"/>
    </source>
</evidence>
<evidence type="ECO:0000256" key="13">
    <source>
        <dbReference type="ARBA" id="ARBA00024688"/>
    </source>
</evidence>
<reference evidence="21 22" key="1">
    <citation type="submission" date="2020-08" db="EMBL/GenBank/DDBJ databases">
        <title>A Genomic Blueprint of the Chicken Gut Microbiome.</title>
        <authorList>
            <person name="Gilroy R."/>
            <person name="Ravi A."/>
            <person name="Getino M."/>
            <person name="Pursley I."/>
            <person name="Horton D.L."/>
            <person name="Alikhan N.-F."/>
            <person name="Baker D."/>
            <person name="Gharbi K."/>
            <person name="Hall N."/>
            <person name="Watson M."/>
            <person name="Adriaenssens E.M."/>
            <person name="Foster-Nyarko E."/>
            <person name="Jarju S."/>
            <person name="Secka A."/>
            <person name="Antonio M."/>
            <person name="Oren A."/>
            <person name="Chaudhuri R."/>
            <person name="La Ragione R.M."/>
            <person name="Hildebrand F."/>
            <person name="Pallen M.J."/>
        </authorList>
    </citation>
    <scope>NUCLEOTIDE SEQUENCE [LARGE SCALE GENOMIC DNA]</scope>
    <source>
        <strain evidence="21 22">Sa2BVA9</strain>
    </source>
</reference>
<gene>
    <name evidence="21" type="primary">coxB</name>
    <name evidence="21" type="ORF">H9647_11965</name>
</gene>
<dbReference type="InterPro" id="IPR045187">
    <property type="entry name" value="CcO_II"/>
</dbReference>
<evidence type="ECO:0000256" key="8">
    <source>
        <dbReference type="ARBA" id="ARBA00022982"/>
    </source>
</evidence>
<protein>
    <recommendedName>
        <fullName evidence="16">Cytochrome c oxidase subunit 2</fullName>
        <ecNumber evidence="16">7.1.1.9</ecNumber>
    </recommendedName>
</protein>
<keyword evidence="12 17" id="KW-0472">Membrane</keyword>
<evidence type="ECO:0000256" key="15">
    <source>
        <dbReference type="RuleBase" id="RU000456"/>
    </source>
</evidence>
<evidence type="ECO:0000256" key="5">
    <source>
        <dbReference type="ARBA" id="ARBA00022660"/>
    </source>
</evidence>
<dbReference type="InterPro" id="IPR008972">
    <property type="entry name" value="Cupredoxin"/>
</dbReference>
<name>A0ABR8SZ51_9BACL</name>
<dbReference type="PANTHER" id="PTHR22888:SF10">
    <property type="entry name" value="CYTOCHROME C OXIDASE SUBUNIT 2"/>
    <property type="match status" value="1"/>
</dbReference>
<evidence type="ECO:0000256" key="12">
    <source>
        <dbReference type="ARBA" id="ARBA00023136"/>
    </source>
</evidence>
<dbReference type="Pfam" id="PF00034">
    <property type="entry name" value="Cytochrom_C"/>
    <property type="match status" value="1"/>
</dbReference>
<keyword evidence="10 14" id="KW-0408">Iron</keyword>
<dbReference type="EMBL" id="JACSQL010000004">
    <property type="protein sequence ID" value="MBD7968781.1"/>
    <property type="molecule type" value="Genomic_DNA"/>
</dbReference>
<dbReference type="Gene3D" id="2.60.40.420">
    <property type="entry name" value="Cupredoxins - blue copper proteins"/>
    <property type="match status" value="1"/>
</dbReference>
<dbReference type="SUPFAM" id="SSF81464">
    <property type="entry name" value="Cytochrome c oxidase subunit II-like, transmembrane region"/>
    <property type="match status" value="1"/>
</dbReference>
<dbReference type="InterPro" id="IPR036909">
    <property type="entry name" value="Cyt_c-like_dom_sf"/>
</dbReference>
<sequence>MMKRWQYGKRILLLLTAFSLLLLSACGREDLSVMNPQGPVAQGQLDLMKLAITIMIVVLLVVFAIAAYVLVKFRRKKGQTEVPEQVEGNFKLEVIWTVIPLILVIVLAIPTVGQLSALGKDYTKDENALQVKVTAHQYWWEFSYPDLGVTTAQDLIIPTNKTISFVLDSNDVIHSFWVPSLSGKIDTNFAGDDDTKGTTNKFHFSAPNEGVYRGKCAELCGPSHAFMEFKVKSVSPEEFDNWVASMKAPAVLPEDEMLAEKFRSACLTCHAVGDQGTAVGPNLTGIGNRESVASMLLNEREGQEGASVEDNMKQWLHDPQKVKPGNKMPDPIDLGLTTEEIDAIAEYLASYKLDYETNSAD</sequence>
<dbReference type="Proteomes" id="UP000608071">
    <property type="component" value="Unassembled WGS sequence"/>
</dbReference>
<dbReference type="InterPro" id="IPR009056">
    <property type="entry name" value="Cyt_c-like_dom"/>
</dbReference>
<dbReference type="PANTHER" id="PTHR22888">
    <property type="entry name" value="CYTOCHROME C OXIDASE, SUBUNIT II"/>
    <property type="match status" value="1"/>
</dbReference>
<dbReference type="Gene3D" id="1.10.287.90">
    <property type="match status" value="1"/>
</dbReference>
<comment type="function">
    <text evidence="13 16">Subunits I and II form the functional core of the enzyme complex. Electrons originating in cytochrome c are transferred via heme a and Cu(A) to the binuclear center formed by heme a3 and Cu(B).</text>
</comment>
<evidence type="ECO:0000259" key="20">
    <source>
        <dbReference type="PROSITE" id="PS51007"/>
    </source>
</evidence>
<feature type="transmembrane region" description="Helical" evidence="17">
    <location>
        <begin position="51"/>
        <end position="71"/>
    </location>
</feature>
<feature type="domain" description="Cytochrome c" evidence="20">
    <location>
        <begin position="253"/>
        <end position="352"/>
    </location>
</feature>
<comment type="cofactor">
    <cofactor evidence="16">
        <name>Cu cation</name>
        <dbReference type="ChEBI" id="CHEBI:23378"/>
    </cofactor>
    <text evidence="16">Binds a copper A center.</text>
</comment>
<organism evidence="21 22">
    <name type="scientific">Paenibacillus gallinarum</name>
    <dbReference type="NCBI Taxonomy" id="2762232"/>
    <lineage>
        <taxon>Bacteria</taxon>
        <taxon>Bacillati</taxon>
        <taxon>Bacillota</taxon>
        <taxon>Bacilli</taxon>
        <taxon>Bacillales</taxon>
        <taxon>Paenibacillaceae</taxon>
        <taxon>Paenibacillus</taxon>
    </lineage>
</organism>
<keyword evidence="9 17" id="KW-1133">Transmembrane helix</keyword>
<evidence type="ECO:0000256" key="17">
    <source>
        <dbReference type="SAM" id="Phobius"/>
    </source>
</evidence>
<evidence type="ECO:0000256" key="14">
    <source>
        <dbReference type="PROSITE-ProRule" id="PRU00433"/>
    </source>
</evidence>
<keyword evidence="22" id="KW-1185">Reference proteome</keyword>
<evidence type="ECO:0000256" key="4">
    <source>
        <dbReference type="ARBA" id="ARBA00022617"/>
    </source>
</evidence>
<keyword evidence="8 15" id="KW-0249">Electron transport</keyword>
<comment type="subcellular location">
    <subcellularLocation>
        <location evidence="15">Cell membrane</location>
        <topology evidence="15">Multi-pass membrane protein</topology>
    </subcellularLocation>
    <subcellularLocation>
        <location evidence="1">Membrane</location>
        <topology evidence="1">Multi-pass membrane protein</topology>
    </subcellularLocation>
</comment>
<dbReference type="Pfam" id="PF02790">
    <property type="entry name" value="COX2_TM"/>
    <property type="match status" value="1"/>
</dbReference>
<feature type="domain" description="Cytochrome oxidase subunit II transmembrane region profile" evidence="19">
    <location>
        <begin position="25"/>
        <end position="122"/>
    </location>
</feature>
<evidence type="ECO:0000256" key="7">
    <source>
        <dbReference type="ARBA" id="ARBA00022723"/>
    </source>
</evidence>
<evidence type="ECO:0000256" key="6">
    <source>
        <dbReference type="ARBA" id="ARBA00022692"/>
    </source>
</evidence>
<comment type="caution">
    <text evidence="21">The sequence shown here is derived from an EMBL/GenBank/DDBJ whole genome shotgun (WGS) entry which is preliminary data.</text>
</comment>